<dbReference type="SUPFAM" id="SSF89550">
    <property type="entry name" value="PHP domain-like"/>
    <property type="match status" value="1"/>
</dbReference>
<proteinExistence type="predicted"/>
<comment type="caution">
    <text evidence="1">The sequence shown here is derived from an EMBL/GenBank/DDBJ whole genome shotgun (WGS) entry which is preliminary data.</text>
</comment>
<protein>
    <submittedName>
        <fullName evidence="1">PHP domain-containing protein</fullName>
    </submittedName>
</protein>
<dbReference type="AlphaFoldDB" id="A0A9X3CRC8"/>
<dbReference type="Gene3D" id="3.20.20.140">
    <property type="entry name" value="Metal-dependent hydrolases"/>
    <property type="match status" value="1"/>
</dbReference>
<accession>A0A9X3CRC8</accession>
<dbReference type="RefSeq" id="WP_265675757.1">
    <property type="nucleotide sequence ID" value="NZ_JAKRRY010000019.1"/>
</dbReference>
<dbReference type="SUPFAM" id="SSF52540">
    <property type="entry name" value="P-loop containing nucleoside triphosphate hydrolases"/>
    <property type="match status" value="1"/>
</dbReference>
<dbReference type="Proteomes" id="UP001155587">
    <property type="component" value="Unassembled WGS sequence"/>
</dbReference>
<dbReference type="InterPro" id="IPR027417">
    <property type="entry name" value="P-loop_NTPase"/>
</dbReference>
<evidence type="ECO:0000313" key="2">
    <source>
        <dbReference type="Proteomes" id="UP001155587"/>
    </source>
</evidence>
<organism evidence="1 2">
    <name type="scientific">Vibrio qingdaonensis</name>
    <dbReference type="NCBI Taxonomy" id="2829491"/>
    <lineage>
        <taxon>Bacteria</taxon>
        <taxon>Pseudomonadati</taxon>
        <taxon>Pseudomonadota</taxon>
        <taxon>Gammaproteobacteria</taxon>
        <taxon>Vibrionales</taxon>
        <taxon>Vibrionaceae</taxon>
        <taxon>Vibrio</taxon>
    </lineage>
</organism>
<dbReference type="CDD" id="cd07432">
    <property type="entry name" value="PHP_HisPPase"/>
    <property type="match status" value="1"/>
</dbReference>
<dbReference type="InterPro" id="IPR016195">
    <property type="entry name" value="Pol/histidinol_Pase-like"/>
</dbReference>
<keyword evidence="2" id="KW-1185">Reference proteome</keyword>
<dbReference type="Gene3D" id="3.40.50.300">
    <property type="entry name" value="P-loop containing nucleotide triphosphate hydrolases"/>
    <property type="match status" value="1"/>
</dbReference>
<name>A0A9X3CRC8_9VIBR</name>
<evidence type="ECO:0000313" key="1">
    <source>
        <dbReference type="EMBL" id="MCW8347235.1"/>
    </source>
</evidence>
<gene>
    <name evidence="1" type="ORF">MD535_14610</name>
</gene>
<reference evidence="1" key="1">
    <citation type="submission" date="2022-02" db="EMBL/GenBank/DDBJ databases">
        <title>Vibrio sp. nov, a new bacterium isolated from seawater.</title>
        <authorList>
            <person name="Yuan Y."/>
        </authorList>
    </citation>
    <scope>NUCLEOTIDE SEQUENCE</scope>
    <source>
        <strain evidence="1">ZSDZ65</strain>
    </source>
</reference>
<sequence length="676" mass="77532">MKKIDLHIHTHQTPSDPPFTYSFDVLKDYVERAELDCIAITNHNTFIKSQFETIKSSLDILVLPGIEVDLGIGHILVISNGEDLNTFEGKCRLVQSDIPDKDSSIDLDRFKEIFGDLSKYILIPHSDKNPSLHHSILEKLRPFIDAGEVGSIKKFLYAYKNPEKLPPVLFSDMRAKSGLKNIPTKATFVDVQELNFGSLKDALNTRGRLSLTKEEGNEFFQVLDDGLKLSTGLNVILGQRSTGKSYTLDKICSTAEFDDIKYIRQFELLERSGEDENKFEEHIKKKRDLYKQSYLKEFKEVVDEVIHYDFTFTEKKVEKYLDSLKQFAFNRDREDVYSSSAMFSETEFEVQNLSALSKLIEATKELMDSSKYEPIISKHISHQNLINMYMELINRHCDDEAHNRKKQKANSIVNDIKSKLGVQTATNQIEDINFKDIAKEKDCIQKFNDLVELVRTPKEKDLDSLHGYNVVAKVGVFKTTSEVKNESNQRQGSFQRAFSKYYSPFQYLCELKEIDALSQSDYYNFFAKISYEVQNSYGSRVSGGERSEFRLLESIKEAQKFDILLIDEPESSFDNVFLLTKVNALLRDISKTMPVVVVTHNNTVGASIEPNYIVYTCKNLVDGNLEYKLYSGYPTDTELVSVDGDTIPNHSVTLNCLEAGFTPYDKRREKYEALQD</sequence>
<dbReference type="EMBL" id="JAKRRY010000019">
    <property type="protein sequence ID" value="MCW8347235.1"/>
    <property type="molecule type" value="Genomic_DNA"/>
</dbReference>